<keyword evidence="3" id="KW-0653">Protein transport</keyword>
<dbReference type="GO" id="GO:0031267">
    <property type="term" value="F:small GTPase binding"/>
    <property type="evidence" value="ECO:0007669"/>
    <property type="project" value="TreeGrafter"/>
</dbReference>
<dbReference type="AlphaFoldDB" id="A0A9W8FWZ0"/>
<evidence type="ECO:0000256" key="1">
    <source>
        <dbReference type="ARBA" id="ARBA00010307"/>
    </source>
</evidence>
<comment type="caution">
    <text evidence="4">The sequence shown here is derived from an EMBL/GenBank/DDBJ whole genome shotgun (WGS) entry which is preliminary data.</text>
</comment>
<evidence type="ECO:0000313" key="4">
    <source>
        <dbReference type="EMBL" id="KAJ2668648.1"/>
    </source>
</evidence>
<dbReference type="PANTHER" id="PTHR15837">
    <property type="entry name" value="RAN GUANINE NUCLEOTIDE RELEASE FACTOR"/>
    <property type="match status" value="1"/>
</dbReference>
<evidence type="ECO:0000256" key="2">
    <source>
        <dbReference type="ARBA" id="ARBA00022448"/>
    </source>
</evidence>
<evidence type="ECO:0008006" key="6">
    <source>
        <dbReference type="Google" id="ProtNLM"/>
    </source>
</evidence>
<dbReference type="GO" id="GO:0005634">
    <property type="term" value="C:nucleus"/>
    <property type="evidence" value="ECO:0007669"/>
    <property type="project" value="TreeGrafter"/>
</dbReference>
<dbReference type="GO" id="GO:0006606">
    <property type="term" value="P:protein import into nucleus"/>
    <property type="evidence" value="ECO:0007669"/>
    <property type="project" value="TreeGrafter"/>
</dbReference>
<accession>A0A9W8FWZ0</accession>
<dbReference type="Pfam" id="PF04603">
    <property type="entry name" value="Mog1"/>
    <property type="match status" value="1"/>
</dbReference>
<dbReference type="EMBL" id="JANBTW010000185">
    <property type="protein sequence ID" value="KAJ2668648.1"/>
    <property type="molecule type" value="Genomic_DNA"/>
</dbReference>
<proteinExistence type="inferred from homology"/>
<sequence length="186" mass="20433">MAAPHPLYGGAMSMVIPEGMADASAFREVPDHQEVFADAEKDQSIIVEILEAIEHKAEKALQYHFDEIAQTNESEHSTVYKIEEIQLETIGEVYVLVGQQEVAKFNEKAKALDAVNSVCMFMALVRVPQHSADVLVSLNVPLKIGHSSSSFAATSGGPLPVDIEKSYSDFKLMLGTFRINDYSLFA</sequence>
<protein>
    <recommendedName>
        <fullName evidence="6">Ran guanine nucleotide release factor</fullName>
    </recommendedName>
</protein>
<dbReference type="OrthoDB" id="10255285at2759"/>
<dbReference type="PANTHER" id="PTHR15837:SF0">
    <property type="entry name" value="RAN GUANINE NUCLEOTIDE RELEASE FACTOR"/>
    <property type="match status" value="1"/>
</dbReference>
<gene>
    <name evidence="4" type="ORF">GGI25_006396</name>
</gene>
<evidence type="ECO:0000256" key="3">
    <source>
        <dbReference type="ARBA" id="ARBA00022927"/>
    </source>
</evidence>
<dbReference type="Proteomes" id="UP001151518">
    <property type="component" value="Unassembled WGS sequence"/>
</dbReference>
<evidence type="ECO:0000313" key="5">
    <source>
        <dbReference type="Proteomes" id="UP001151518"/>
    </source>
</evidence>
<organism evidence="4 5">
    <name type="scientific">Coemansia spiralis</name>
    <dbReference type="NCBI Taxonomy" id="417178"/>
    <lineage>
        <taxon>Eukaryota</taxon>
        <taxon>Fungi</taxon>
        <taxon>Fungi incertae sedis</taxon>
        <taxon>Zoopagomycota</taxon>
        <taxon>Kickxellomycotina</taxon>
        <taxon>Kickxellomycetes</taxon>
        <taxon>Kickxellales</taxon>
        <taxon>Kickxellaceae</taxon>
        <taxon>Coemansia</taxon>
    </lineage>
</organism>
<name>A0A9W8FWZ0_9FUNG</name>
<keyword evidence="2" id="KW-0813">Transport</keyword>
<reference evidence="4" key="1">
    <citation type="submission" date="2022-07" db="EMBL/GenBank/DDBJ databases">
        <title>Phylogenomic reconstructions and comparative analyses of Kickxellomycotina fungi.</title>
        <authorList>
            <person name="Reynolds N.K."/>
            <person name="Stajich J.E."/>
            <person name="Barry K."/>
            <person name="Grigoriev I.V."/>
            <person name="Crous P."/>
            <person name="Smith M.E."/>
        </authorList>
    </citation>
    <scope>NUCLEOTIDE SEQUENCE</scope>
    <source>
        <strain evidence="4">NRRL 3115</strain>
    </source>
</reference>
<comment type="similarity">
    <text evidence="1">Belongs to the MOG1 family.</text>
</comment>
<dbReference type="GO" id="GO:0005085">
    <property type="term" value="F:guanyl-nucleotide exchange factor activity"/>
    <property type="evidence" value="ECO:0007669"/>
    <property type="project" value="TreeGrafter"/>
</dbReference>
<dbReference type="Gene3D" id="3.40.1000.10">
    <property type="entry name" value="Mog1/PsbP, alpha/beta/alpha sandwich"/>
    <property type="match status" value="1"/>
</dbReference>
<dbReference type="SUPFAM" id="SSF55724">
    <property type="entry name" value="Mog1p/PsbP-like"/>
    <property type="match status" value="1"/>
</dbReference>
<dbReference type="InterPro" id="IPR007681">
    <property type="entry name" value="Mog1"/>
</dbReference>
<dbReference type="InterPro" id="IPR016123">
    <property type="entry name" value="Mog1/PsbP_a/b/a-sand"/>
</dbReference>